<evidence type="ECO:0000313" key="2">
    <source>
        <dbReference type="Proteomes" id="UP000176186"/>
    </source>
</evidence>
<dbReference type="STRING" id="1798401.A2363_03755"/>
<dbReference type="EMBL" id="MFKE01000017">
    <property type="protein sequence ID" value="OGG35163.1"/>
    <property type="molecule type" value="Genomic_DNA"/>
</dbReference>
<sequence>MQRGQTALIALLVLTIATTVGLSLVARSTTDISMTRTLEESARAFSAAEAGVEVALKTGAAITTASDSELGTTYTAMVSAIRGTETSPLVFPSKTPAGDTTTVWLADHDANDAIDDAFPPKYPSLSSVSVCWSKESDLEIPAIVVTILYKESTDVSGNPYRVAKAAYDPDGARANNFSDPGAFSGGCGDGKTTYRQEITFASFTPAIDPAADVLIALRIRPVYYPAQLAVQPVGQQLPVQWNQITSVGQTASGVNRKIVVNQAYKSPSSVFDAAIYSQQDFSHLN</sequence>
<proteinExistence type="predicted"/>
<reference evidence="1 2" key="1">
    <citation type="journal article" date="2016" name="Nat. Commun.">
        <title>Thousands of microbial genomes shed light on interconnected biogeochemical processes in an aquifer system.</title>
        <authorList>
            <person name="Anantharaman K."/>
            <person name="Brown C.T."/>
            <person name="Hug L.A."/>
            <person name="Sharon I."/>
            <person name="Castelle C.J."/>
            <person name="Probst A.J."/>
            <person name="Thomas B.C."/>
            <person name="Singh A."/>
            <person name="Wilkins M.J."/>
            <person name="Karaoz U."/>
            <person name="Brodie E.L."/>
            <person name="Williams K.H."/>
            <person name="Hubbard S.S."/>
            <person name="Banfield J.F."/>
        </authorList>
    </citation>
    <scope>NUCLEOTIDE SEQUENCE [LARGE SCALE GENOMIC DNA]</scope>
</reference>
<accession>A0A1F6BED2</accession>
<evidence type="ECO:0000313" key="1">
    <source>
        <dbReference type="EMBL" id="OGG35163.1"/>
    </source>
</evidence>
<organism evidence="1 2">
    <name type="scientific">Candidatus Gottesmanbacteria bacterium RIFOXYB1_FULL_47_11</name>
    <dbReference type="NCBI Taxonomy" id="1798401"/>
    <lineage>
        <taxon>Bacteria</taxon>
        <taxon>Candidatus Gottesmaniibacteriota</taxon>
    </lineage>
</organism>
<name>A0A1F6BED2_9BACT</name>
<dbReference type="Proteomes" id="UP000176186">
    <property type="component" value="Unassembled WGS sequence"/>
</dbReference>
<evidence type="ECO:0008006" key="3">
    <source>
        <dbReference type="Google" id="ProtNLM"/>
    </source>
</evidence>
<comment type="caution">
    <text evidence="1">The sequence shown here is derived from an EMBL/GenBank/DDBJ whole genome shotgun (WGS) entry which is preliminary data.</text>
</comment>
<gene>
    <name evidence="1" type="ORF">A2363_03755</name>
</gene>
<protein>
    <recommendedName>
        <fullName evidence="3">Type 4 fimbrial biogenesis protein PilX N-terminal domain-containing protein</fullName>
    </recommendedName>
</protein>
<dbReference type="AlphaFoldDB" id="A0A1F6BED2"/>